<dbReference type="AlphaFoldDB" id="A0A2X2D1V2"/>
<keyword evidence="2" id="KW-0479">Metal-binding</keyword>
<evidence type="ECO:0000256" key="1">
    <source>
        <dbReference type="ARBA" id="ARBA00022485"/>
    </source>
</evidence>
<accession>A0A2X2D1V2</accession>
<evidence type="ECO:0000256" key="4">
    <source>
        <dbReference type="ARBA" id="ARBA00023014"/>
    </source>
</evidence>
<dbReference type="PROSITE" id="PS51379">
    <property type="entry name" value="4FE4S_FER_2"/>
    <property type="match status" value="3"/>
</dbReference>
<reference evidence="7 8" key="1">
    <citation type="submission" date="2018-06" db="EMBL/GenBank/DDBJ databases">
        <authorList>
            <consortium name="Pathogen Informatics"/>
            <person name="Doyle S."/>
        </authorList>
    </citation>
    <scope>NUCLEOTIDE SEQUENCE [LARGE SCALE GENOMIC DNA]</scope>
    <source>
        <strain evidence="7 8">NCTC11842</strain>
    </source>
</reference>
<organism evidence="7 8">
    <name type="scientific">Pseudomonas luteola</name>
    <dbReference type="NCBI Taxonomy" id="47886"/>
    <lineage>
        <taxon>Bacteria</taxon>
        <taxon>Pseudomonadati</taxon>
        <taxon>Pseudomonadota</taxon>
        <taxon>Gammaproteobacteria</taxon>
        <taxon>Pseudomonadales</taxon>
        <taxon>Pseudomonadaceae</taxon>
        <taxon>Pseudomonas</taxon>
    </lineage>
</organism>
<dbReference type="Proteomes" id="UP000250443">
    <property type="component" value="Unassembled WGS sequence"/>
</dbReference>
<dbReference type="Pfam" id="PF12797">
    <property type="entry name" value="Fer4_2"/>
    <property type="match status" value="1"/>
</dbReference>
<evidence type="ECO:0000313" key="6">
    <source>
        <dbReference type="EMBL" id="MBF8640822.1"/>
    </source>
</evidence>
<keyword evidence="3" id="KW-0408">Iron</keyword>
<dbReference type="InterPro" id="IPR017896">
    <property type="entry name" value="4Fe4S_Fe-S-bd"/>
</dbReference>
<dbReference type="CDD" id="cd10551">
    <property type="entry name" value="PsrB"/>
    <property type="match status" value="1"/>
</dbReference>
<dbReference type="EMBL" id="UAUF01000011">
    <property type="protein sequence ID" value="SPZ06205.1"/>
    <property type="molecule type" value="Genomic_DNA"/>
</dbReference>
<dbReference type="Gene3D" id="3.30.70.20">
    <property type="match status" value="2"/>
</dbReference>
<dbReference type="Pfam" id="PF13247">
    <property type="entry name" value="Fer4_11"/>
    <property type="match status" value="1"/>
</dbReference>
<evidence type="ECO:0000313" key="8">
    <source>
        <dbReference type="Proteomes" id="UP000250443"/>
    </source>
</evidence>
<keyword evidence="1" id="KW-0004">4Fe-4S</keyword>
<dbReference type="Proteomes" id="UP000626180">
    <property type="component" value="Unassembled WGS sequence"/>
</dbReference>
<dbReference type="SUPFAM" id="SSF54862">
    <property type="entry name" value="4Fe-4S ferredoxins"/>
    <property type="match status" value="1"/>
</dbReference>
<protein>
    <submittedName>
        <fullName evidence="6">4Fe-4S dicluster domain-containing protein</fullName>
    </submittedName>
    <submittedName>
        <fullName evidence="7">Tetrathionate reductase subunit B</fullName>
    </submittedName>
</protein>
<keyword evidence="4" id="KW-0411">Iron-sulfur</keyword>
<dbReference type="InterPro" id="IPR050954">
    <property type="entry name" value="ET_IronSulfur_Cluster-Binding"/>
</dbReference>
<feature type="domain" description="4Fe-4S ferredoxin-type" evidence="5">
    <location>
        <begin position="8"/>
        <end position="38"/>
    </location>
</feature>
<feature type="domain" description="4Fe-4S ferredoxin-type" evidence="5">
    <location>
        <begin position="85"/>
        <end position="114"/>
    </location>
</feature>
<proteinExistence type="predicted"/>
<name>A0A2X2D1V2_PSELU</name>
<evidence type="ECO:0000256" key="2">
    <source>
        <dbReference type="ARBA" id="ARBA00022723"/>
    </source>
</evidence>
<keyword evidence="9" id="KW-1185">Reference proteome</keyword>
<dbReference type="PANTHER" id="PTHR43177:SF3">
    <property type="entry name" value="PROTEIN NRFC HOMOLOG"/>
    <property type="match status" value="1"/>
</dbReference>
<feature type="domain" description="4Fe-4S ferredoxin-type" evidence="5">
    <location>
        <begin position="53"/>
        <end position="84"/>
    </location>
</feature>
<evidence type="ECO:0000313" key="9">
    <source>
        <dbReference type="Proteomes" id="UP000626180"/>
    </source>
</evidence>
<gene>
    <name evidence="7" type="primary">dmsB</name>
    <name evidence="6" type="ORF">IRZ65_09015</name>
    <name evidence="7" type="ORF">NCTC11842_02110</name>
</gene>
<dbReference type="GO" id="GO:0051539">
    <property type="term" value="F:4 iron, 4 sulfur cluster binding"/>
    <property type="evidence" value="ECO:0007669"/>
    <property type="project" value="UniProtKB-KW"/>
</dbReference>
<evidence type="ECO:0000313" key="7">
    <source>
        <dbReference type="EMBL" id="SPZ06205.1"/>
    </source>
</evidence>
<evidence type="ECO:0000256" key="3">
    <source>
        <dbReference type="ARBA" id="ARBA00023004"/>
    </source>
</evidence>
<sequence>MEDISPQWRMAIDLERCIGCHACSVACKVENQVELGHFRTKVYYHDQGEFPHTQRSFLPALCMQCADAPCIKACPTHSIEKGKDGIVRINVDTCDTWGSCVTACPYGALHIDPVQWVADKCDFCSHRLEQAMQPACVEACPTGVLVFGDISDAASPVAQFYQKRGAELASLKPEQATQPQVLYRGLDRVAPRTIETKLPHGRNHDPHSYEIDTWAELGTPT</sequence>
<dbReference type="PANTHER" id="PTHR43177">
    <property type="entry name" value="PROTEIN NRFC"/>
    <property type="match status" value="1"/>
</dbReference>
<dbReference type="RefSeq" id="WP_010798270.1">
    <property type="nucleotide sequence ID" value="NZ_CP044086.1"/>
</dbReference>
<dbReference type="EMBL" id="JADMCD010000003">
    <property type="protein sequence ID" value="MBF8640822.1"/>
    <property type="molecule type" value="Genomic_DNA"/>
</dbReference>
<dbReference type="GO" id="GO:0046872">
    <property type="term" value="F:metal ion binding"/>
    <property type="evidence" value="ECO:0007669"/>
    <property type="project" value="UniProtKB-KW"/>
</dbReference>
<reference evidence="6 9" key="2">
    <citation type="submission" date="2020-10" db="EMBL/GenBank/DDBJ databases">
        <title>Genome sequences of Pseudomonas isolates.</title>
        <authorList>
            <person name="Wessels L."/>
            <person name="Reich F."/>
            <person name="Hammerl J."/>
        </authorList>
    </citation>
    <scope>NUCLEOTIDE SEQUENCE [LARGE SCALE GENOMIC DNA]</scope>
    <source>
        <strain evidence="6 9">20-MO00624-0</strain>
    </source>
</reference>
<evidence type="ECO:0000259" key="5">
    <source>
        <dbReference type="PROSITE" id="PS51379"/>
    </source>
</evidence>